<gene>
    <name evidence="2" type="ORF">CHU95_14890</name>
</gene>
<accession>A0A255YWS1</accession>
<feature type="domain" description="VOC" evidence="1">
    <location>
        <begin position="3"/>
        <end position="129"/>
    </location>
</feature>
<dbReference type="InterPro" id="IPR037523">
    <property type="entry name" value="VOC_core"/>
</dbReference>
<name>A0A255YWS1_9PROT</name>
<protein>
    <submittedName>
        <fullName evidence="2">Glyxoylase</fullName>
    </submittedName>
</protein>
<dbReference type="Pfam" id="PF00903">
    <property type="entry name" value="Glyoxalase"/>
    <property type="match status" value="1"/>
</dbReference>
<dbReference type="CDD" id="cd07246">
    <property type="entry name" value="VOC_like"/>
    <property type="match status" value="1"/>
</dbReference>
<dbReference type="AlphaFoldDB" id="A0A255YWS1"/>
<sequence>MSSITAVMPYFTVKDASAAIDFYRRAFGAVEIFRMTDPMDGRIGHAELRLGDSTIMLSDEYPDFGALSPDTVGGTPVTLYLATKAVDEDLARAAEAGAMVIRAAANQSFGERSAMIMDPFGHRWMLSQTIEQVSPEEMQRRWNAETGA</sequence>
<dbReference type="Gene3D" id="3.30.720.110">
    <property type="match status" value="1"/>
</dbReference>
<dbReference type="PROSITE" id="PS51819">
    <property type="entry name" value="VOC"/>
    <property type="match status" value="1"/>
</dbReference>
<dbReference type="InterPro" id="IPR004360">
    <property type="entry name" value="Glyas_Fos-R_dOase_dom"/>
</dbReference>
<comment type="caution">
    <text evidence="2">The sequence shown here is derived from an EMBL/GenBank/DDBJ whole genome shotgun (WGS) entry which is preliminary data.</text>
</comment>
<reference evidence="2 3" key="1">
    <citation type="submission" date="2017-07" db="EMBL/GenBank/DDBJ databases">
        <title>Niveispirillum cyanobacteriorum sp. nov., isolated from cyanobacterial aggregates in a eutrophic lake.</title>
        <authorList>
            <person name="Cai H."/>
        </authorList>
    </citation>
    <scope>NUCLEOTIDE SEQUENCE [LARGE SCALE GENOMIC DNA]</scope>
    <source>
        <strain evidence="3">TH1-14</strain>
    </source>
</reference>
<dbReference type="Proteomes" id="UP000216998">
    <property type="component" value="Unassembled WGS sequence"/>
</dbReference>
<dbReference type="PANTHER" id="PTHR34109:SF1">
    <property type="entry name" value="VOC DOMAIN-CONTAINING PROTEIN"/>
    <property type="match status" value="1"/>
</dbReference>
<organism evidence="2 3">
    <name type="scientific">Niveispirillum lacus</name>
    <dbReference type="NCBI Taxonomy" id="1981099"/>
    <lineage>
        <taxon>Bacteria</taxon>
        <taxon>Pseudomonadati</taxon>
        <taxon>Pseudomonadota</taxon>
        <taxon>Alphaproteobacteria</taxon>
        <taxon>Rhodospirillales</taxon>
        <taxon>Azospirillaceae</taxon>
        <taxon>Niveispirillum</taxon>
    </lineage>
</organism>
<dbReference type="EMBL" id="NOXU01000030">
    <property type="protein sequence ID" value="OYQ33652.1"/>
    <property type="molecule type" value="Genomic_DNA"/>
</dbReference>
<keyword evidence="3" id="KW-1185">Reference proteome</keyword>
<proteinExistence type="predicted"/>
<dbReference type="InterPro" id="IPR029068">
    <property type="entry name" value="Glyas_Bleomycin-R_OHBP_Dase"/>
</dbReference>
<evidence type="ECO:0000259" key="1">
    <source>
        <dbReference type="PROSITE" id="PS51819"/>
    </source>
</evidence>
<evidence type="ECO:0000313" key="3">
    <source>
        <dbReference type="Proteomes" id="UP000216998"/>
    </source>
</evidence>
<dbReference type="PANTHER" id="PTHR34109">
    <property type="entry name" value="BNAUNNG04460D PROTEIN-RELATED"/>
    <property type="match status" value="1"/>
</dbReference>
<dbReference type="Gene3D" id="3.30.720.120">
    <property type="match status" value="1"/>
</dbReference>
<dbReference type="SUPFAM" id="SSF54593">
    <property type="entry name" value="Glyoxalase/Bleomycin resistance protein/Dihydroxybiphenyl dioxygenase"/>
    <property type="match status" value="1"/>
</dbReference>
<evidence type="ECO:0000313" key="2">
    <source>
        <dbReference type="EMBL" id="OYQ33652.1"/>
    </source>
</evidence>
<dbReference type="RefSeq" id="WP_094457095.1">
    <property type="nucleotide sequence ID" value="NZ_NOXU01000030.1"/>
</dbReference>
<dbReference type="OrthoDB" id="9795306at2"/>